<feature type="signal peptide" evidence="1">
    <location>
        <begin position="1"/>
        <end position="19"/>
    </location>
</feature>
<evidence type="ECO:0000256" key="1">
    <source>
        <dbReference type="SAM" id="SignalP"/>
    </source>
</evidence>
<dbReference type="OrthoDB" id="9770889at2"/>
<organism evidence="3 5">
    <name type="scientific">Chryseobacterium vrystaatense</name>
    <dbReference type="NCBI Taxonomy" id="307480"/>
    <lineage>
        <taxon>Bacteria</taxon>
        <taxon>Pseudomonadati</taxon>
        <taxon>Bacteroidota</taxon>
        <taxon>Flavobacteriia</taxon>
        <taxon>Flavobacteriales</taxon>
        <taxon>Weeksellaceae</taxon>
        <taxon>Chryseobacterium group</taxon>
        <taxon>Chryseobacterium</taxon>
    </lineage>
</organism>
<name>A0A1M5NFH7_9FLAO</name>
<reference evidence="2 4" key="1">
    <citation type="submission" date="2014-07" db="EMBL/GenBank/DDBJ databases">
        <title>Genome of Chryseobacterium vrystaatense LMG 22846.</title>
        <authorList>
            <person name="Pipes S.E."/>
            <person name="Stropko S.J."/>
            <person name="Newman J.D."/>
        </authorList>
    </citation>
    <scope>NUCLEOTIDE SEQUENCE [LARGE SCALE GENOMIC DNA]</scope>
    <source>
        <strain evidence="2 4">LMG 22846</strain>
    </source>
</reference>
<dbReference type="Proteomes" id="UP000028719">
    <property type="component" value="Unassembled WGS sequence"/>
</dbReference>
<dbReference type="EMBL" id="JPRI01000003">
    <property type="protein sequence ID" value="KFF26611.1"/>
    <property type="molecule type" value="Genomic_DNA"/>
</dbReference>
<keyword evidence="1" id="KW-0732">Signal</keyword>
<feature type="chain" id="PRO_5009912579" evidence="1">
    <location>
        <begin position="20"/>
        <end position="254"/>
    </location>
</feature>
<dbReference type="Proteomes" id="UP000184108">
    <property type="component" value="Unassembled WGS sequence"/>
</dbReference>
<gene>
    <name evidence="2" type="ORF">IW16_12270</name>
    <name evidence="3" type="ORF">SAMN02787073_4980</name>
</gene>
<dbReference type="RefSeq" id="WP_034744105.1">
    <property type="nucleotide sequence ID" value="NZ_FQVE01000009.1"/>
</dbReference>
<dbReference type="EMBL" id="FQVE01000009">
    <property type="protein sequence ID" value="SHG88334.1"/>
    <property type="molecule type" value="Genomic_DNA"/>
</dbReference>
<protein>
    <submittedName>
        <fullName evidence="3">Uncharacterized protein</fullName>
    </submittedName>
</protein>
<reference evidence="3" key="3">
    <citation type="submission" date="2016-11" db="EMBL/GenBank/DDBJ databases">
        <authorList>
            <person name="Jaros S."/>
            <person name="Januszkiewicz K."/>
            <person name="Wedrychowicz H."/>
        </authorList>
    </citation>
    <scope>NUCLEOTIDE SEQUENCE [LARGE SCALE GENOMIC DNA]</scope>
    <source>
        <strain evidence="3">YR203</strain>
    </source>
</reference>
<dbReference type="AlphaFoldDB" id="A0A1M5NFH7"/>
<evidence type="ECO:0000313" key="5">
    <source>
        <dbReference type="Proteomes" id="UP000184108"/>
    </source>
</evidence>
<evidence type="ECO:0000313" key="2">
    <source>
        <dbReference type="EMBL" id="KFF26611.1"/>
    </source>
</evidence>
<keyword evidence="4" id="KW-1185">Reference proteome</keyword>
<reference evidence="5" key="2">
    <citation type="submission" date="2016-11" db="EMBL/GenBank/DDBJ databases">
        <authorList>
            <person name="Varghese N."/>
            <person name="Submissions S."/>
        </authorList>
    </citation>
    <scope>NUCLEOTIDE SEQUENCE [LARGE SCALE GENOMIC DNA]</scope>
    <source>
        <strain evidence="5">YR203</strain>
    </source>
</reference>
<accession>A0A1M5NFH7</accession>
<sequence length="254" mass="27998">MKALIFITAFLFTGFTASARETKIMIRAKARDAKFIGSSLGGAHIIVRNKVNREILAEGNTTGSTGNTDLIMKEVKKRGTSITDSQTAGFLASIDITEPTFISIEMISPFNNKQAQTTVSTELWLIPGKDILGDGIILEIPGFIIDILKPRTHQYISLTNIKGKPFPFQANIVMMCGCVIEKNGVWNSDEIEVKGILKKDGKYIKDVHLSLISTNLFEGSDVLNTPGNYELILYAYHEKSGNTGVDKVNYVVYE</sequence>
<evidence type="ECO:0000313" key="4">
    <source>
        <dbReference type="Proteomes" id="UP000028719"/>
    </source>
</evidence>
<evidence type="ECO:0000313" key="3">
    <source>
        <dbReference type="EMBL" id="SHG88334.1"/>
    </source>
</evidence>
<proteinExistence type="predicted"/>